<gene>
    <name evidence="6" type="ORF">HM131_18910</name>
</gene>
<dbReference type="AlphaFoldDB" id="A0A1W5ZZU7"/>
<keyword evidence="7" id="KW-1185">Reference proteome</keyword>
<name>A0A1W5ZZU7_9BACI</name>
<dbReference type="Pfam" id="PF00356">
    <property type="entry name" value="LacI"/>
    <property type="match status" value="1"/>
</dbReference>
<evidence type="ECO:0000256" key="3">
    <source>
        <dbReference type="ARBA" id="ARBA00023125"/>
    </source>
</evidence>
<proteinExistence type="predicted"/>
<sequence length="335" mass="37350">MVTIYHIAKATGFSPATVSKVLNNYEDVNLKTKKKILEAVEELGYLPNSHARSLITKKSWIIGVVFIESLGIGMKHPFFNAVIESFRQHVEVQGYDLLFASRSISNKQKSYLDYFKYRGVDGVVIVSSTYEDEQVQELINSRLPSVVIDLKSDKSCVVYSDNVRGSFEAVQYLHSLGHRKIAHIAGHSTTFAGKQRLKGYAEAMKKLKLPVPKDYIVDGEFFSRDSGYEAMKKLLALKNPPSAIYAAGDNLAIGAMEAIREAGFGVPDNYSIIGFDDIELSKMFHPSLTTLRQQTDLIGEKSGELLLSQINTRKKNVESVVVPVELMIRSSCRSI</sequence>
<evidence type="ECO:0000256" key="4">
    <source>
        <dbReference type="ARBA" id="ARBA00023163"/>
    </source>
</evidence>
<feature type="domain" description="HTH lacI-type" evidence="5">
    <location>
        <begin position="2"/>
        <end position="56"/>
    </location>
</feature>
<dbReference type="Proteomes" id="UP000192527">
    <property type="component" value="Chromosome"/>
</dbReference>
<keyword evidence="2" id="KW-0805">Transcription regulation</keyword>
<keyword evidence="3" id="KW-0238">DNA-binding</keyword>
<dbReference type="PANTHER" id="PTHR30146">
    <property type="entry name" value="LACI-RELATED TRANSCRIPTIONAL REPRESSOR"/>
    <property type="match status" value="1"/>
</dbReference>
<dbReference type="SUPFAM" id="SSF53822">
    <property type="entry name" value="Periplasmic binding protein-like I"/>
    <property type="match status" value="1"/>
</dbReference>
<evidence type="ECO:0000256" key="1">
    <source>
        <dbReference type="ARBA" id="ARBA00022491"/>
    </source>
</evidence>
<dbReference type="InterPro" id="IPR046335">
    <property type="entry name" value="LacI/GalR-like_sensor"/>
</dbReference>
<dbReference type="RefSeq" id="WP_085031239.1">
    <property type="nucleotide sequence ID" value="NZ_CP020772.1"/>
</dbReference>
<accession>A0A1W5ZZU7</accession>
<dbReference type="SUPFAM" id="SSF47413">
    <property type="entry name" value="lambda repressor-like DNA-binding domains"/>
    <property type="match status" value="1"/>
</dbReference>
<dbReference type="GO" id="GO:0000976">
    <property type="term" value="F:transcription cis-regulatory region binding"/>
    <property type="evidence" value="ECO:0007669"/>
    <property type="project" value="TreeGrafter"/>
</dbReference>
<evidence type="ECO:0000256" key="2">
    <source>
        <dbReference type="ARBA" id="ARBA00023015"/>
    </source>
</evidence>
<organism evidence="6 7">
    <name type="scientific">Halobacillus mangrovi</name>
    <dbReference type="NCBI Taxonomy" id="402384"/>
    <lineage>
        <taxon>Bacteria</taxon>
        <taxon>Bacillati</taxon>
        <taxon>Bacillota</taxon>
        <taxon>Bacilli</taxon>
        <taxon>Bacillales</taxon>
        <taxon>Bacillaceae</taxon>
        <taxon>Halobacillus</taxon>
    </lineage>
</organism>
<dbReference type="SMART" id="SM00354">
    <property type="entry name" value="HTH_LACI"/>
    <property type="match status" value="1"/>
</dbReference>
<dbReference type="Gene3D" id="3.40.50.2300">
    <property type="match status" value="2"/>
</dbReference>
<evidence type="ECO:0000259" key="5">
    <source>
        <dbReference type="PROSITE" id="PS50932"/>
    </source>
</evidence>
<dbReference type="CDD" id="cd06267">
    <property type="entry name" value="PBP1_LacI_sugar_binding-like"/>
    <property type="match status" value="1"/>
</dbReference>
<dbReference type="InterPro" id="IPR028082">
    <property type="entry name" value="Peripla_BP_I"/>
</dbReference>
<evidence type="ECO:0000313" key="7">
    <source>
        <dbReference type="Proteomes" id="UP000192527"/>
    </source>
</evidence>
<dbReference type="InterPro" id="IPR000843">
    <property type="entry name" value="HTH_LacI"/>
</dbReference>
<evidence type="ECO:0000313" key="6">
    <source>
        <dbReference type="EMBL" id="ARI78780.1"/>
    </source>
</evidence>
<dbReference type="STRING" id="402384.HM131_18910"/>
<reference evidence="6 7" key="1">
    <citation type="submission" date="2017-04" db="EMBL/GenBank/DDBJ databases">
        <title>The whole genome sequencing and assembly of Halobacillus mangrovi strain.</title>
        <authorList>
            <person name="Lee S.-J."/>
            <person name="Park M.-K."/>
            <person name="Kim J.-Y."/>
            <person name="Lee Y.-J."/>
            <person name="Yi H."/>
            <person name="Bahn Y.-S."/>
            <person name="Kim J.F."/>
            <person name="Lee D.-W."/>
        </authorList>
    </citation>
    <scope>NUCLEOTIDE SEQUENCE [LARGE SCALE GENOMIC DNA]</scope>
    <source>
        <strain evidence="6 7">KTB 131</strain>
    </source>
</reference>
<dbReference type="Pfam" id="PF13377">
    <property type="entry name" value="Peripla_BP_3"/>
    <property type="match status" value="1"/>
</dbReference>
<dbReference type="GO" id="GO:0003700">
    <property type="term" value="F:DNA-binding transcription factor activity"/>
    <property type="evidence" value="ECO:0007669"/>
    <property type="project" value="TreeGrafter"/>
</dbReference>
<keyword evidence="1" id="KW-0678">Repressor</keyword>
<dbReference type="EMBL" id="CP020772">
    <property type="protein sequence ID" value="ARI78780.1"/>
    <property type="molecule type" value="Genomic_DNA"/>
</dbReference>
<protein>
    <submittedName>
        <fullName evidence="6">LacI family transcriptional regulator</fullName>
    </submittedName>
</protein>
<dbReference type="OrthoDB" id="9775106at2"/>
<dbReference type="InterPro" id="IPR010982">
    <property type="entry name" value="Lambda_DNA-bd_dom_sf"/>
</dbReference>
<dbReference type="PANTHER" id="PTHR30146:SF148">
    <property type="entry name" value="HTH-TYPE TRANSCRIPTIONAL REPRESSOR PURR-RELATED"/>
    <property type="match status" value="1"/>
</dbReference>
<dbReference type="PROSITE" id="PS50932">
    <property type="entry name" value="HTH_LACI_2"/>
    <property type="match status" value="1"/>
</dbReference>
<dbReference type="KEGG" id="hmn:HM131_18910"/>
<dbReference type="CDD" id="cd01392">
    <property type="entry name" value="HTH_LacI"/>
    <property type="match status" value="1"/>
</dbReference>
<keyword evidence="4" id="KW-0804">Transcription</keyword>
<dbReference type="Gene3D" id="1.10.260.40">
    <property type="entry name" value="lambda repressor-like DNA-binding domains"/>
    <property type="match status" value="1"/>
</dbReference>